<comment type="caution">
    <text evidence="2">The sequence shown here is derived from an EMBL/GenBank/DDBJ whole genome shotgun (WGS) entry which is preliminary data.</text>
</comment>
<evidence type="ECO:0000313" key="3">
    <source>
        <dbReference type="Proteomes" id="UP000249396"/>
    </source>
</evidence>
<evidence type="ECO:0008006" key="4">
    <source>
        <dbReference type="Google" id="ProtNLM"/>
    </source>
</evidence>
<evidence type="ECO:0000256" key="1">
    <source>
        <dbReference type="SAM" id="SignalP"/>
    </source>
</evidence>
<evidence type="ECO:0000313" key="2">
    <source>
        <dbReference type="EMBL" id="PZN77590.1"/>
    </source>
</evidence>
<name>A0A2W4SR24_9GAMM</name>
<feature type="chain" id="PRO_5016024083" description="DUF4398 domain-containing protein" evidence="1">
    <location>
        <begin position="28"/>
        <end position="125"/>
    </location>
</feature>
<sequence length="125" mass="13682">MKKMNQKICVALVTGLLAIGTVSTVYAAENSAGVAEYINKTADSAKKALEDLQSGRPDEALVELKNERQYSKEITGQAASIKLQNANTIVKETMRILNEEKDIKKAIEALTPAVQKLKEIQDGKY</sequence>
<dbReference type="EMBL" id="QJPH01000333">
    <property type="protein sequence ID" value="PZN77590.1"/>
    <property type="molecule type" value="Genomic_DNA"/>
</dbReference>
<feature type="signal peptide" evidence="1">
    <location>
        <begin position="1"/>
        <end position="27"/>
    </location>
</feature>
<proteinExistence type="predicted"/>
<accession>A0A2W4SR24</accession>
<protein>
    <recommendedName>
        <fullName evidence="4">DUF4398 domain-containing protein</fullName>
    </recommendedName>
</protein>
<organism evidence="2 3">
    <name type="scientific">Candidatus Methylumidiphilus alinenensis</name>
    <dbReference type="NCBI Taxonomy" id="2202197"/>
    <lineage>
        <taxon>Bacteria</taxon>
        <taxon>Pseudomonadati</taxon>
        <taxon>Pseudomonadota</taxon>
        <taxon>Gammaproteobacteria</taxon>
        <taxon>Methylococcales</taxon>
        <taxon>Candidatus Methylumidiphilus</taxon>
    </lineage>
</organism>
<dbReference type="Proteomes" id="UP000249396">
    <property type="component" value="Unassembled WGS sequence"/>
</dbReference>
<keyword evidence="1" id="KW-0732">Signal</keyword>
<dbReference type="AlphaFoldDB" id="A0A2W4SR24"/>
<gene>
    <name evidence="2" type="ORF">DM484_14430</name>
</gene>
<reference evidence="2 3" key="1">
    <citation type="journal article" date="2018" name="Aquat. Microb. Ecol.">
        <title>Gammaproteobacterial methanotrophs dominate.</title>
        <authorList>
            <person name="Rissanen A.J."/>
            <person name="Saarenheimo J."/>
            <person name="Tiirola M."/>
            <person name="Peura S."/>
            <person name="Aalto S.L."/>
            <person name="Karvinen A."/>
            <person name="Nykanen H."/>
        </authorList>
    </citation>
    <scope>NUCLEOTIDE SEQUENCE [LARGE SCALE GENOMIC DNA]</scope>
    <source>
        <strain evidence="2">AMbin10</strain>
    </source>
</reference>